<organism evidence="1 2">
    <name type="scientific">Kluyvera genomosp. 2</name>
    <dbReference type="NCBI Taxonomy" id="2774054"/>
    <lineage>
        <taxon>Bacteria</taxon>
        <taxon>Pseudomonadati</taxon>
        <taxon>Pseudomonadota</taxon>
        <taxon>Gammaproteobacteria</taxon>
        <taxon>Enterobacterales</taxon>
        <taxon>Enterobacteriaceae</taxon>
        <taxon>Kluyvera</taxon>
    </lineage>
</organism>
<comment type="caution">
    <text evidence="1">The sequence shown here is derived from an EMBL/GenBank/DDBJ whole genome shotgun (WGS) entry which is preliminary data.</text>
</comment>
<protein>
    <submittedName>
        <fullName evidence="1">Uncharacterized protein</fullName>
    </submittedName>
</protein>
<gene>
    <name evidence="1" type="ORF">C8256_12875</name>
</gene>
<accession>A0A2T2Y232</accession>
<name>A0A2T2Y232_9ENTR</name>
<keyword evidence="2" id="KW-1185">Reference proteome</keyword>
<dbReference type="Proteomes" id="UP000240892">
    <property type="component" value="Unassembled WGS sequence"/>
</dbReference>
<evidence type="ECO:0000313" key="1">
    <source>
        <dbReference type="EMBL" id="PSR46567.1"/>
    </source>
</evidence>
<reference evidence="1 2" key="1">
    <citation type="submission" date="2018-03" db="EMBL/GenBank/DDBJ databases">
        <title>First report of an OXA-48+CTX-M-M-producing Kluyvera ascorbata clone recovered from patients admitted in a University Hospital in Madrid, Spain.</title>
        <authorList>
            <person name="Hernandez-Garcia M."/>
            <person name="Leon-Sampedro R."/>
            <person name="Perez-Viso B."/>
            <person name="Morosini M.I."/>
            <person name="Lopez-Fresnena N."/>
            <person name="Coque T.M."/>
            <person name="Bonten M."/>
            <person name="Malhotra-Kumar S."/>
            <person name="Ruiz-Garbajosa P."/>
            <person name="Canton R."/>
        </authorList>
    </citation>
    <scope>NUCLEOTIDE SEQUENCE [LARGE SCALE GENOMIC DNA]</scope>
    <source>
        <strain evidence="1 2">KA2</strain>
    </source>
</reference>
<sequence length="258" mass="29807">MFKTINLDKIIPIEIVDDKSLQGPIFHPGNPNGSDWRAGNVAASNYQGIRTVWKNMISYFNKSVNEQGYERKLQIKSGICELKTLIDIIPQMHSTIANTPVDNKKGLKSKISISQQELDEEGKLYKKVNIEKSKAIQRIQKIRNNIGSHFSDAQISYEQTSIKKDKRSSREKISWSEVIHLWQSLELDDFLELIQTIQKYLDYINKMPIYEWYRYEPNGSIRTHCPRIGTVDETGKESIRVMSVTLLNAIRQDQDTNS</sequence>
<evidence type="ECO:0000313" key="2">
    <source>
        <dbReference type="Proteomes" id="UP000240892"/>
    </source>
</evidence>
<proteinExistence type="predicted"/>
<dbReference type="RefSeq" id="WP_106927357.1">
    <property type="nucleotide sequence ID" value="NZ_CABMMU010000008.1"/>
</dbReference>
<dbReference type="AlphaFoldDB" id="A0A2T2Y232"/>
<dbReference type="EMBL" id="PYHO01000008">
    <property type="protein sequence ID" value="PSR46567.1"/>
    <property type="molecule type" value="Genomic_DNA"/>
</dbReference>